<dbReference type="Proteomes" id="UP000642107">
    <property type="component" value="Unassembled WGS sequence"/>
</dbReference>
<dbReference type="RefSeq" id="WP_192279058.1">
    <property type="nucleotide sequence ID" value="NZ_JACZDF010000003.1"/>
</dbReference>
<evidence type="ECO:0000313" key="2">
    <source>
        <dbReference type="Proteomes" id="UP000642107"/>
    </source>
</evidence>
<name>A0ABR9DPZ6_9MICO</name>
<proteinExistence type="predicted"/>
<reference evidence="1 2" key="1">
    <citation type="submission" date="2020-09" db="EMBL/GenBank/DDBJ databases">
        <title>Flavimobilis rhizosphaerae sp. nov., isolated from rhizosphere soil of Spartina alterniflora.</title>
        <authorList>
            <person name="Hanqin C."/>
        </authorList>
    </citation>
    <scope>NUCLEOTIDE SEQUENCE [LARGE SCALE GENOMIC DNA]</scope>
    <source>
        <strain evidence="1 2">GY 10621</strain>
    </source>
</reference>
<protein>
    <submittedName>
        <fullName evidence="1">Uncharacterized protein</fullName>
    </submittedName>
</protein>
<gene>
    <name evidence="1" type="ORF">IGS67_06740</name>
</gene>
<comment type="caution">
    <text evidence="1">The sequence shown here is derived from an EMBL/GenBank/DDBJ whole genome shotgun (WGS) entry which is preliminary data.</text>
</comment>
<sequence>MDVSKRLGIDHIGSMPELAQRIVTKANLPYRADLFDSRLTPSGGGGTVTLDGLKQILTAIKKLL</sequence>
<accession>A0ABR9DPZ6</accession>
<dbReference type="EMBL" id="JACZDF010000003">
    <property type="protein sequence ID" value="MBD9699188.1"/>
    <property type="molecule type" value="Genomic_DNA"/>
</dbReference>
<evidence type="ECO:0000313" key="1">
    <source>
        <dbReference type="EMBL" id="MBD9699188.1"/>
    </source>
</evidence>
<organism evidence="1 2">
    <name type="scientific">Flavimobilis rhizosphaerae</name>
    <dbReference type="NCBI Taxonomy" id="2775421"/>
    <lineage>
        <taxon>Bacteria</taxon>
        <taxon>Bacillati</taxon>
        <taxon>Actinomycetota</taxon>
        <taxon>Actinomycetes</taxon>
        <taxon>Micrococcales</taxon>
        <taxon>Jonesiaceae</taxon>
        <taxon>Flavimobilis</taxon>
    </lineage>
</organism>
<keyword evidence="2" id="KW-1185">Reference proteome</keyword>